<sequence>CPCVILVHGSGPQDRNETIGPNQPFRDLAWGLASHQIAVLRYEKRTRIYPDALKNLSSFTIKDETTDDAVSAIEFVENLDTVDSGKIFALGHSLGGFALPRIVQMYPQAAALAGVILLAANARPLDEVMASQIAYLETLEEATDDIREVLQSMAAQIELIRSLKQDPHADVTPFDVPASYWVDLQDYRPPRVLCDMAMSALILQGESDYQVRMDEDFHLWQKQSRNCPQWTCLSYPGLHHLFMPSPKKMATPRDYAQADHVDPRVVADIVSWINHSTRRATKH</sequence>
<organism evidence="2 3">
    <name type="scientific">Sulfobacillus benefaciens</name>
    <dbReference type="NCBI Taxonomy" id="453960"/>
    <lineage>
        <taxon>Bacteria</taxon>
        <taxon>Bacillati</taxon>
        <taxon>Bacillota</taxon>
        <taxon>Clostridia</taxon>
        <taxon>Eubacteriales</taxon>
        <taxon>Clostridiales Family XVII. Incertae Sedis</taxon>
        <taxon>Sulfobacillus</taxon>
    </lineage>
</organism>
<evidence type="ECO:0000313" key="2">
    <source>
        <dbReference type="EMBL" id="PSR30736.1"/>
    </source>
</evidence>
<dbReference type="InterPro" id="IPR029058">
    <property type="entry name" value="AB_hydrolase_fold"/>
</dbReference>
<dbReference type="InterPro" id="IPR000073">
    <property type="entry name" value="AB_hydrolase_1"/>
</dbReference>
<dbReference type="Proteomes" id="UP000242699">
    <property type="component" value="Unassembled WGS sequence"/>
</dbReference>
<protein>
    <recommendedName>
        <fullName evidence="1">AB hydrolase-1 domain-containing protein</fullName>
    </recommendedName>
</protein>
<reference evidence="2 3" key="1">
    <citation type="journal article" date="2014" name="BMC Genomics">
        <title>Comparison of environmental and isolate Sulfobacillus genomes reveals diverse carbon, sulfur, nitrogen, and hydrogen metabolisms.</title>
        <authorList>
            <person name="Justice N.B."/>
            <person name="Norman A."/>
            <person name="Brown C.T."/>
            <person name="Singh A."/>
            <person name="Thomas B.C."/>
            <person name="Banfield J.F."/>
        </authorList>
    </citation>
    <scope>NUCLEOTIDE SEQUENCE [LARGE SCALE GENOMIC DNA]</scope>
    <source>
        <strain evidence="2">AMDSBA1</strain>
    </source>
</reference>
<dbReference type="SUPFAM" id="SSF53474">
    <property type="entry name" value="alpha/beta-Hydrolases"/>
    <property type="match status" value="1"/>
</dbReference>
<dbReference type="EMBL" id="PXYT01000007">
    <property type="protein sequence ID" value="PSR30736.1"/>
    <property type="molecule type" value="Genomic_DNA"/>
</dbReference>
<evidence type="ECO:0000259" key="1">
    <source>
        <dbReference type="Pfam" id="PF12697"/>
    </source>
</evidence>
<evidence type="ECO:0000313" key="3">
    <source>
        <dbReference type="Proteomes" id="UP000242699"/>
    </source>
</evidence>
<name>A0A2T2X8F8_9FIRM</name>
<gene>
    <name evidence="2" type="ORF">C7B43_04510</name>
</gene>
<dbReference type="InterPro" id="IPR053145">
    <property type="entry name" value="AB_hydrolase_Est10"/>
</dbReference>
<feature type="non-terminal residue" evidence="2">
    <location>
        <position position="1"/>
    </location>
</feature>
<dbReference type="GO" id="GO:0052689">
    <property type="term" value="F:carboxylic ester hydrolase activity"/>
    <property type="evidence" value="ECO:0007669"/>
    <property type="project" value="TreeGrafter"/>
</dbReference>
<dbReference type="PANTHER" id="PTHR43265">
    <property type="entry name" value="ESTERASE ESTD"/>
    <property type="match status" value="1"/>
</dbReference>
<comment type="caution">
    <text evidence="2">The sequence shown here is derived from an EMBL/GenBank/DDBJ whole genome shotgun (WGS) entry which is preliminary data.</text>
</comment>
<proteinExistence type="predicted"/>
<accession>A0A2T2X8F8</accession>
<dbReference type="Pfam" id="PF12697">
    <property type="entry name" value="Abhydrolase_6"/>
    <property type="match status" value="1"/>
</dbReference>
<dbReference type="PANTHER" id="PTHR43265:SF1">
    <property type="entry name" value="ESTERASE ESTD"/>
    <property type="match status" value="1"/>
</dbReference>
<dbReference type="Gene3D" id="3.40.50.1820">
    <property type="entry name" value="alpha/beta hydrolase"/>
    <property type="match status" value="1"/>
</dbReference>
<dbReference type="AlphaFoldDB" id="A0A2T2X8F8"/>
<feature type="domain" description="AB hydrolase-1" evidence="1">
    <location>
        <begin position="4"/>
        <end position="250"/>
    </location>
</feature>